<keyword evidence="5" id="KW-0547">Nucleotide-binding</keyword>
<proteinExistence type="inferred from homology"/>
<evidence type="ECO:0000256" key="3">
    <source>
        <dbReference type="ARBA" id="ARBA00022448"/>
    </source>
</evidence>
<dbReference type="Pfam" id="PF00005">
    <property type="entry name" value="ABC_tran"/>
    <property type="match status" value="1"/>
</dbReference>
<evidence type="ECO:0000256" key="1">
    <source>
        <dbReference type="ARBA" id="ARBA00004202"/>
    </source>
</evidence>
<dbReference type="PANTHER" id="PTHR43297">
    <property type="entry name" value="OLIGOPEPTIDE TRANSPORT ATP-BINDING PROTEIN APPD"/>
    <property type="match status" value="1"/>
</dbReference>
<gene>
    <name evidence="9" type="ORF">J2X07_003315</name>
</gene>
<comment type="subcellular location">
    <subcellularLocation>
        <location evidence="1">Cell membrane</location>
        <topology evidence="1">Peripheral membrane protein</topology>
    </subcellularLocation>
</comment>
<evidence type="ECO:0000256" key="7">
    <source>
        <dbReference type="ARBA" id="ARBA00023136"/>
    </source>
</evidence>
<dbReference type="CDD" id="cd03257">
    <property type="entry name" value="ABC_NikE_OppD_transporters"/>
    <property type="match status" value="1"/>
</dbReference>
<dbReference type="Proteomes" id="UP001258181">
    <property type="component" value="Unassembled WGS sequence"/>
</dbReference>
<dbReference type="Gene3D" id="3.40.50.300">
    <property type="entry name" value="P-loop containing nucleotide triphosphate hydrolases"/>
    <property type="match status" value="1"/>
</dbReference>
<dbReference type="GO" id="GO:0005524">
    <property type="term" value="F:ATP binding"/>
    <property type="evidence" value="ECO:0007669"/>
    <property type="project" value="UniProtKB-KW"/>
</dbReference>
<name>A0ABU1U4B8_9BACL</name>
<dbReference type="EMBL" id="JAVDWA010000007">
    <property type="protein sequence ID" value="MDR7074319.1"/>
    <property type="molecule type" value="Genomic_DNA"/>
</dbReference>
<dbReference type="SUPFAM" id="SSF52540">
    <property type="entry name" value="P-loop containing nucleoside triphosphate hydrolases"/>
    <property type="match status" value="1"/>
</dbReference>
<dbReference type="InterPro" id="IPR003593">
    <property type="entry name" value="AAA+_ATPase"/>
</dbReference>
<dbReference type="PROSITE" id="PS50893">
    <property type="entry name" value="ABC_TRANSPORTER_2"/>
    <property type="match status" value="1"/>
</dbReference>
<comment type="caution">
    <text evidence="9">The sequence shown here is derived from an EMBL/GenBank/DDBJ whole genome shotgun (WGS) entry which is preliminary data.</text>
</comment>
<reference evidence="9 10" key="1">
    <citation type="submission" date="2023-07" db="EMBL/GenBank/DDBJ databases">
        <title>Sorghum-associated microbial communities from plants grown in Nebraska, USA.</title>
        <authorList>
            <person name="Schachtman D."/>
        </authorList>
    </citation>
    <scope>NUCLEOTIDE SEQUENCE [LARGE SCALE GENOMIC DNA]</scope>
    <source>
        <strain evidence="9 10">BE211</strain>
    </source>
</reference>
<dbReference type="InterPro" id="IPR017871">
    <property type="entry name" value="ABC_transporter-like_CS"/>
</dbReference>
<dbReference type="RefSeq" id="WP_310261074.1">
    <property type="nucleotide sequence ID" value="NZ_JAVDWA010000007.1"/>
</dbReference>
<dbReference type="InterPro" id="IPR027417">
    <property type="entry name" value="P-loop_NTPase"/>
</dbReference>
<keyword evidence="4" id="KW-1003">Cell membrane</keyword>
<evidence type="ECO:0000259" key="8">
    <source>
        <dbReference type="PROSITE" id="PS50893"/>
    </source>
</evidence>
<feature type="domain" description="ABC transporter" evidence="8">
    <location>
        <begin position="6"/>
        <end position="256"/>
    </location>
</feature>
<dbReference type="InterPro" id="IPR050388">
    <property type="entry name" value="ABC_Ni/Peptide_Import"/>
</dbReference>
<dbReference type="InterPro" id="IPR013563">
    <property type="entry name" value="Oligopep_ABC_C"/>
</dbReference>
<dbReference type="PANTHER" id="PTHR43297:SF2">
    <property type="entry name" value="DIPEPTIDE TRANSPORT ATP-BINDING PROTEIN DPPD"/>
    <property type="match status" value="1"/>
</dbReference>
<keyword evidence="6 9" id="KW-0067">ATP-binding</keyword>
<evidence type="ECO:0000256" key="4">
    <source>
        <dbReference type="ARBA" id="ARBA00022475"/>
    </source>
</evidence>
<accession>A0ABU1U4B8</accession>
<evidence type="ECO:0000256" key="5">
    <source>
        <dbReference type="ARBA" id="ARBA00022741"/>
    </source>
</evidence>
<protein>
    <submittedName>
        <fullName evidence="9">Peptide/nickel transport system ATP-binding protein/oligopeptide transport system ATP-binding protein</fullName>
    </submittedName>
</protein>
<keyword evidence="10" id="KW-1185">Reference proteome</keyword>
<evidence type="ECO:0000313" key="10">
    <source>
        <dbReference type="Proteomes" id="UP001258181"/>
    </source>
</evidence>
<keyword evidence="7" id="KW-0472">Membrane</keyword>
<dbReference type="Pfam" id="PF08352">
    <property type="entry name" value="oligo_HPY"/>
    <property type="match status" value="1"/>
</dbReference>
<comment type="similarity">
    <text evidence="2">Belongs to the ABC transporter superfamily.</text>
</comment>
<evidence type="ECO:0000256" key="6">
    <source>
        <dbReference type="ARBA" id="ARBA00022840"/>
    </source>
</evidence>
<organism evidence="9 10">
    <name type="scientific">Fictibacillus barbaricus</name>
    <dbReference type="NCBI Taxonomy" id="182136"/>
    <lineage>
        <taxon>Bacteria</taxon>
        <taxon>Bacillati</taxon>
        <taxon>Bacillota</taxon>
        <taxon>Bacilli</taxon>
        <taxon>Bacillales</taxon>
        <taxon>Fictibacillaceae</taxon>
        <taxon>Fictibacillus</taxon>
    </lineage>
</organism>
<keyword evidence="3" id="KW-0813">Transport</keyword>
<evidence type="ECO:0000256" key="2">
    <source>
        <dbReference type="ARBA" id="ARBA00005417"/>
    </source>
</evidence>
<evidence type="ECO:0000313" key="9">
    <source>
        <dbReference type="EMBL" id="MDR7074319.1"/>
    </source>
</evidence>
<dbReference type="InterPro" id="IPR003439">
    <property type="entry name" value="ABC_transporter-like_ATP-bd"/>
</dbReference>
<sequence>MDDNVLKIKNLKISFGDKKNKFTAVSDVSLDVKKNQTVALIGESGSGKSISSLSVLQLLPSNGRIENGEIYFKNQDIVKLTEKEMKKLRGNEVSMIFQDAIALLNPGMKVGVQITEGLKYHKLMPKSDLKSEALNLLKNVGFNNPAFVYNQYPDQLSGGMKQRIQIAMAISCKPQLIIADEPTTSLDVTIQRQVLDLINSYKDNHDASVLMITHDFGVVAEYADWVYVMFGGHIVESADVFTIFKNPVHPYTKALIGSIPNPEEGDKRLKTIQDYAFDNAGFEGRPFAPEMFSSESKVFHAPSALVEVEPDHYVRVFTESEVVAIG</sequence>
<dbReference type="SMART" id="SM00382">
    <property type="entry name" value="AAA"/>
    <property type="match status" value="1"/>
</dbReference>
<dbReference type="PROSITE" id="PS00211">
    <property type="entry name" value="ABC_TRANSPORTER_1"/>
    <property type="match status" value="1"/>
</dbReference>